<dbReference type="HAMAP" id="MF_00238">
    <property type="entry name" value="Cytidyl_kinase_type1"/>
    <property type="match status" value="1"/>
</dbReference>
<keyword evidence="8" id="KW-0963">Cytoplasm</keyword>
<dbReference type="RefSeq" id="WP_036582656.1">
    <property type="nucleotide sequence ID" value="NZ_KK082160.1"/>
</dbReference>
<evidence type="ECO:0000256" key="3">
    <source>
        <dbReference type="ARBA" id="ARBA00022741"/>
    </source>
</evidence>
<gene>
    <name evidence="8" type="primary">cmk</name>
    <name evidence="10" type="ORF">BG53_01525</name>
</gene>
<evidence type="ECO:0000256" key="2">
    <source>
        <dbReference type="ARBA" id="ARBA00022679"/>
    </source>
</evidence>
<evidence type="ECO:0000256" key="4">
    <source>
        <dbReference type="ARBA" id="ARBA00022777"/>
    </source>
</evidence>
<dbReference type="EC" id="2.7.4.25" evidence="8"/>
<comment type="caution">
    <text evidence="10">The sequence shown here is derived from an EMBL/GenBank/DDBJ whole genome shotgun (WGS) entry which is preliminary data.</text>
</comment>
<keyword evidence="3 8" id="KW-0547">Nucleotide-binding</keyword>
<dbReference type="SUPFAM" id="SSF52540">
    <property type="entry name" value="P-loop containing nucleoside triphosphate hydrolases"/>
    <property type="match status" value="1"/>
</dbReference>
<dbReference type="InterPro" id="IPR003136">
    <property type="entry name" value="Cytidylate_kin"/>
</dbReference>
<dbReference type="PANTHER" id="PTHR21299">
    <property type="entry name" value="CYTIDYLATE KINASE/PANTOATE-BETA-ALANINE LIGASE"/>
    <property type="match status" value="1"/>
</dbReference>
<dbReference type="Proteomes" id="UP000053750">
    <property type="component" value="Unassembled WGS sequence"/>
</dbReference>
<reference evidence="10 11" key="1">
    <citation type="submission" date="2014-02" db="EMBL/GenBank/DDBJ databases">
        <title>Genome sequence of Paenibacillus darwinianus reveals adaptive mechanisms for survival in Antarctic soils.</title>
        <authorList>
            <person name="Dsouza M."/>
            <person name="Taylor M.W."/>
            <person name="Turner S.J."/>
            <person name="Aislabie J."/>
        </authorList>
    </citation>
    <scope>NUCLEOTIDE SEQUENCE [LARGE SCALE GENOMIC DNA]</scope>
    <source>
        <strain evidence="10 11">CE1</strain>
    </source>
</reference>
<protein>
    <recommendedName>
        <fullName evidence="8">Cytidylate kinase</fullName>
        <shortName evidence="8">CK</shortName>
        <ecNumber evidence="8">2.7.4.25</ecNumber>
    </recommendedName>
    <alternativeName>
        <fullName evidence="8">Cytidine monophosphate kinase</fullName>
        <shortName evidence="8">CMP kinase</shortName>
    </alternativeName>
</protein>
<accession>A0A9W5S3E5</accession>
<dbReference type="NCBIfam" id="TIGR00017">
    <property type="entry name" value="cmk"/>
    <property type="match status" value="1"/>
</dbReference>
<dbReference type="OrthoDB" id="9807434at2"/>
<feature type="binding site" evidence="8">
    <location>
        <begin position="19"/>
        <end position="27"/>
    </location>
    <ligand>
        <name>ATP</name>
        <dbReference type="ChEBI" id="CHEBI:30616"/>
    </ligand>
</feature>
<dbReference type="GO" id="GO:0036431">
    <property type="term" value="F:dCMP kinase activity"/>
    <property type="evidence" value="ECO:0007669"/>
    <property type="project" value="InterPro"/>
</dbReference>
<sequence length="234" mass="25776">MSTTEQHDHAKRINIAIDGPAGAGKSTVARNVARRFGYLYIDTGAMYRTVTLAALRHGIDVRDEARLEKLVAELDIGLEPGDPVQHVYLNGEDVTEAIRSREVTQSVSAVAAAEAVRLRLAELQRDLAAGKGVVMDGRDIGSHVLPSAELKVFLTASVEQRALRRYKEIGDRQGIPLETLEREIAERDRMDEQRKISPLVRAEDAVLLDSTRLSIDEVVDIIANFGRTKLGEAK</sequence>
<evidence type="ECO:0000313" key="10">
    <source>
        <dbReference type="EMBL" id="EXX92225.1"/>
    </source>
</evidence>
<comment type="catalytic activity">
    <reaction evidence="7 8">
        <text>CMP + ATP = CDP + ADP</text>
        <dbReference type="Rhea" id="RHEA:11600"/>
        <dbReference type="ChEBI" id="CHEBI:30616"/>
        <dbReference type="ChEBI" id="CHEBI:58069"/>
        <dbReference type="ChEBI" id="CHEBI:60377"/>
        <dbReference type="ChEBI" id="CHEBI:456216"/>
        <dbReference type="EC" id="2.7.4.25"/>
    </reaction>
</comment>
<evidence type="ECO:0000256" key="7">
    <source>
        <dbReference type="ARBA" id="ARBA00048478"/>
    </source>
</evidence>
<keyword evidence="2 8" id="KW-0808">Transferase</keyword>
<name>A0A9W5S3E5_9BACL</name>
<feature type="domain" description="Cytidylate kinase" evidence="9">
    <location>
        <begin position="15"/>
        <end position="224"/>
    </location>
</feature>
<evidence type="ECO:0000256" key="1">
    <source>
        <dbReference type="ARBA" id="ARBA00009427"/>
    </source>
</evidence>
<comment type="subcellular location">
    <subcellularLocation>
        <location evidence="8">Cytoplasm</location>
    </subcellularLocation>
</comment>
<organism evidence="10 11">
    <name type="scientific">Paenibacillus darwinianus</name>
    <dbReference type="NCBI Taxonomy" id="1380763"/>
    <lineage>
        <taxon>Bacteria</taxon>
        <taxon>Bacillati</taxon>
        <taxon>Bacillota</taxon>
        <taxon>Bacilli</taxon>
        <taxon>Bacillales</taxon>
        <taxon>Paenibacillaceae</taxon>
        <taxon>Paenibacillus</taxon>
    </lineage>
</organism>
<dbReference type="Gene3D" id="3.40.50.300">
    <property type="entry name" value="P-loop containing nucleotide triphosphate hydrolases"/>
    <property type="match status" value="1"/>
</dbReference>
<evidence type="ECO:0000259" key="9">
    <source>
        <dbReference type="Pfam" id="PF02224"/>
    </source>
</evidence>
<comment type="similarity">
    <text evidence="1 8">Belongs to the cytidylate kinase family. Type 1 subfamily.</text>
</comment>
<dbReference type="GO" id="GO:0006220">
    <property type="term" value="P:pyrimidine nucleotide metabolic process"/>
    <property type="evidence" value="ECO:0007669"/>
    <property type="project" value="UniProtKB-UniRule"/>
</dbReference>
<comment type="catalytic activity">
    <reaction evidence="6 8">
        <text>dCMP + ATP = dCDP + ADP</text>
        <dbReference type="Rhea" id="RHEA:25094"/>
        <dbReference type="ChEBI" id="CHEBI:30616"/>
        <dbReference type="ChEBI" id="CHEBI:57566"/>
        <dbReference type="ChEBI" id="CHEBI:58593"/>
        <dbReference type="ChEBI" id="CHEBI:456216"/>
        <dbReference type="EC" id="2.7.4.25"/>
    </reaction>
</comment>
<dbReference type="GO" id="GO:0015949">
    <property type="term" value="P:nucleobase-containing small molecule interconversion"/>
    <property type="evidence" value="ECO:0007669"/>
    <property type="project" value="TreeGrafter"/>
</dbReference>
<keyword evidence="4 8" id="KW-0418">Kinase</keyword>
<keyword evidence="11" id="KW-1185">Reference proteome</keyword>
<dbReference type="Pfam" id="PF02224">
    <property type="entry name" value="Cytidylate_kin"/>
    <property type="match status" value="1"/>
</dbReference>
<dbReference type="InterPro" id="IPR011994">
    <property type="entry name" value="Cytidylate_kinase_dom"/>
</dbReference>
<keyword evidence="5 8" id="KW-0067">ATP-binding</keyword>
<proteinExistence type="inferred from homology"/>
<dbReference type="GO" id="GO:0005524">
    <property type="term" value="F:ATP binding"/>
    <property type="evidence" value="ECO:0007669"/>
    <property type="project" value="UniProtKB-UniRule"/>
</dbReference>
<dbReference type="CDD" id="cd02020">
    <property type="entry name" value="CMPK"/>
    <property type="match status" value="1"/>
</dbReference>
<dbReference type="InterPro" id="IPR027417">
    <property type="entry name" value="P-loop_NTPase"/>
</dbReference>
<dbReference type="AlphaFoldDB" id="A0A9W5S3E5"/>
<evidence type="ECO:0000313" key="11">
    <source>
        <dbReference type="Proteomes" id="UP000053750"/>
    </source>
</evidence>
<dbReference type="GO" id="GO:0005829">
    <property type="term" value="C:cytosol"/>
    <property type="evidence" value="ECO:0007669"/>
    <property type="project" value="TreeGrafter"/>
</dbReference>
<evidence type="ECO:0000256" key="5">
    <source>
        <dbReference type="ARBA" id="ARBA00022840"/>
    </source>
</evidence>
<dbReference type="PANTHER" id="PTHR21299:SF2">
    <property type="entry name" value="CYTIDYLATE KINASE"/>
    <property type="match status" value="1"/>
</dbReference>
<evidence type="ECO:0000256" key="6">
    <source>
        <dbReference type="ARBA" id="ARBA00047615"/>
    </source>
</evidence>
<dbReference type="EMBL" id="JFHU01000012">
    <property type="protein sequence ID" value="EXX92225.1"/>
    <property type="molecule type" value="Genomic_DNA"/>
</dbReference>
<evidence type="ECO:0000256" key="8">
    <source>
        <dbReference type="HAMAP-Rule" id="MF_00238"/>
    </source>
</evidence>